<accession>A0A068RQH5</accession>
<evidence type="ECO:0000313" key="2">
    <source>
        <dbReference type="Proteomes" id="UP000027586"/>
    </source>
</evidence>
<sequence length="118" mass="13714">MLAHFSTVTKRHQPDEKEACQQQYWCNGYGWMDGWDPSAVVALVTWRVVNRNDHVDTAEDDDGLMKGVLQPWMILEHSVQCMQQLFCNHGWMKDDYAGSNKEYNDTLSLLPRFYSPVS</sequence>
<proteinExistence type="predicted"/>
<dbReference type="EMBL" id="CBTN010000013">
    <property type="protein sequence ID" value="CDH52423.1"/>
    <property type="molecule type" value="Genomic_DNA"/>
</dbReference>
<reference evidence="1" key="1">
    <citation type="submission" date="2013-08" db="EMBL/GenBank/DDBJ databases">
        <title>Gene expansion shapes genome architecture in the human pathogen Lichtheimia corymbifera: an evolutionary genomics analysis in the ancient terrestrial Mucorales (Mucoromycotina).</title>
        <authorList>
            <person name="Schwartze V.U."/>
            <person name="Winter S."/>
            <person name="Shelest E."/>
            <person name="Marcet-Houben M."/>
            <person name="Horn F."/>
            <person name="Wehner S."/>
            <person name="Hoffmann K."/>
            <person name="Riege K."/>
            <person name="Sammeth M."/>
            <person name="Nowrousian M."/>
            <person name="Valiante V."/>
            <person name="Linde J."/>
            <person name="Jacobsen I.D."/>
            <person name="Marz M."/>
            <person name="Brakhage A.A."/>
            <person name="Gabaldon T."/>
            <person name="Bocker S."/>
            <person name="Voigt K."/>
        </authorList>
    </citation>
    <scope>NUCLEOTIDE SEQUENCE [LARGE SCALE GENOMIC DNA]</scope>
    <source>
        <strain evidence="1">FSU 9682</strain>
    </source>
</reference>
<dbReference type="AlphaFoldDB" id="A0A068RQH5"/>
<evidence type="ECO:0000313" key="1">
    <source>
        <dbReference type="EMBL" id="CDH52423.1"/>
    </source>
</evidence>
<gene>
    <name evidence="1" type="ORF">LCOR_03892.1</name>
</gene>
<keyword evidence="2" id="KW-1185">Reference proteome</keyword>
<organism evidence="1 2">
    <name type="scientific">Lichtheimia corymbifera JMRC:FSU:9682</name>
    <dbReference type="NCBI Taxonomy" id="1263082"/>
    <lineage>
        <taxon>Eukaryota</taxon>
        <taxon>Fungi</taxon>
        <taxon>Fungi incertae sedis</taxon>
        <taxon>Mucoromycota</taxon>
        <taxon>Mucoromycotina</taxon>
        <taxon>Mucoromycetes</taxon>
        <taxon>Mucorales</taxon>
        <taxon>Lichtheimiaceae</taxon>
        <taxon>Lichtheimia</taxon>
    </lineage>
</organism>
<protein>
    <submittedName>
        <fullName evidence="1">Uncharacterized protein</fullName>
    </submittedName>
</protein>
<name>A0A068RQH5_9FUNG</name>
<dbReference type="VEuPathDB" id="FungiDB:LCOR_03892.1"/>
<comment type="caution">
    <text evidence="1">The sequence shown here is derived from an EMBL/GenBank/DDBJ whole genome shotgun (WGS) entry which is preliminary data.</text>
</comment>
<dbReference type="Proteomes" id="UP000027586">
    <property type="component" value="Unassembled WGS sequence"/>
</dbReference>